<dbReference type="SFLD" id="SFLDG01212">
    <property type="entry name" value="Phytoene_synthase_like"/>
    <property type="match status" value="1"/>
</dbReference>
<dbReference type="SUPFAM" id="SSF48576">
    <property type="entry name" value="Terpenoid synthases"/>
    <property type="match status" value="1"/>
</dbReference>
<sequence>MRSTSPDGHAADADGLREKRSAENFPVALRVLPRRLRSDLQAVYAVARTIDDLGDEADGDRIALLKAFGDELSAAFDGAEPTDPVIRGLVPAMRAGRVELEPFRRLVEANLQDQHVTRYATYEDLRAYCRLSADPVGRIVLRLFDVHDPEAEELSDRVCTALQLLEHWQDVAEDHGNGRIYLPQEDLTAYGVTEDELGAARASRRLRELMRFEIDRAAALLGSGAGLVGLLHGWGRLAVSGFVAGGLATVDALRETNGDVLATQAKPGKADVLAWLVWLQVGVPRTGRRSG</sequence>
<organism evidence="1 2">
    <name type="scientific">Amycolatopsis carbonis</name>
    <dbReference type="NCBI Taxonomy" id="715471"/>
    <lineage>
        <taxon>Bacteria</taxon>
        <taxon>Bacillati</taxon>
        <taxon>Actinomycetota</taxon>
        <taxon>Actinomycetes</taxon>
        <taxon>Pseudonocardiales</taxon>
        <taxon>Pseudonocardiaceae</taxon>
        <taxon>Amycolatopsis</taxon>
    </lineage>
</organism>
<dbReference type="Proteomes" id="UP001236014">
    <property type="component" value="Chromosome"/>
</dbReference>
<dbReference type="Pfam" id="PF00494">
    <property type="entry name" value="SQS_PSY"/>
    <property type="match status" value="1"/>
</dbReference>
<gene>
    <name evidence="1" type="primary">hpnC</name>
    <name evidence="1" type="ORF">QRX50_40375</name>
</gene>
<reference evidence="1 2" key="1">
    <citation type="submission" date="2023-06" db="EMBL/GenBank/DDBJ databases">
        <authorList>
            <person name="Oyuntsetseg B."/>
            <person name="Kim S.B."/>
        </authorList>
    </citation>
    <scope>NUCLEOTIDE SEQUENCE [LARGE SCALE GENOMIC DNA]</scope>
    <source>
        <strain evidence="1 2">2-15</strain>
    </source>
</reference>
<dbReference type="CDD" id="cd00683">
    <property type="entry name" value="Trans_IPPS_HH"/>
    <property type="match status" value="1"/>
</dbReference>
<dbReference type="SFLD" id="SFLDS00005">
    <property type="entry name" value="Isoprenoid_Synthase_Type_I"/>
    <property type="match status" value="1"/>
</dbReference>
<dbReference type="KEGG" id="acab:QRX50_40375"/>
<protein>
    <submittedName>
        <fullName evidence="1">Squalene synthase HpnC</fullName>
        <ecNumber evidence="1">2.5.1.21</ecNumber>
    </submittedName>
</protein>
<proteinExistence type="predicted"/>
<dbReference type="AlphaFoldDB" id="A0A9Y2IEL8"/>
<keyword evidence="2" id="KW-1185">Reference proteome</keyword>
<accession>A0A9Y2IEL8</accession>
<dbReference type="NCBIfam" id="TIGR03464">
    <property type="entry name" value="HpnC"/>
    <property type="match status" value="1"/>
</dbReference>
<name>A0A9Y2IEL8_9PSEU</name>
<dbReference type="InterPro" id="IPR033904">
    <property type="entry name" value="Trans_IPPS_HH"/>
</dbReference>
<evidence type="ECO:0000313" key="2">
    <source>
        <dbReference type="Proteomes" id="UP001236014"/>
    </source>
</evidence>
<dbReference type="PANTHER" id="PTHR31480">
    <property type="entry name" value="BIFUNCTIONAL LYCOPENE CYCLASE/PHYTOENE SYNTHASE"/>
    <property type="match status" value="1"/>
</dbReference>
<dbReference type="GO" id="GO:0004311">
    <property type="term" value="F:geranylgeranyl diphosphate synthase activity"/>
    <property type="evidence" value="ECO:0007669"/>
    <property type="project" value="InterPro"/>
</dbReference>
<dbReference type="InterPro" id="IPR017827">
    <property type="entry name" value="HSQ_synthase_HpnC"/>
</dbReference>
<dbReference type="Gene3D" id="1.10.600.10">
    <property type="entry name" value="Farnesyl Diphosphate Synthase"/>
    <property type="match status" value="1"/>
</dbReference>
<dbReference type="EC" id="2.5.1.21" evidence="1"/>
<dbReference type="GO" id="GO:0016114">
    <property type="term" value="P:terpenoid biosynthetic process"/>
    <property type="evidence" value="ECO:0007669"/>
    <property type="project" value="UniProtKB-ARBA"/>
</dbReference>
<dbReference type="InterPro" id="IPR002060">
    <property type="entry name" value="Squ/phyt_synthse"/>
</dbReference>
<dbReference type="GO" id="GO:0051996">
    <property type="term" value="F:squalene synthase [NAD(P)H] activity"/>
    <property type="evidence" value="ECO:0007669"/>
    <property type="project" value="UniProtKB-EC"/>
</dbReference>
<evidence type="ECO:0000313" key="1">
    <source>
        <dbReference type="EMBL" id="WIX77601.1"/>
    </source>
</evidence>
<keyword evidence="1" id="KW-0808">Transferase</keyword>
<dbReference type="SFLD" id="SFLDG01018">
    <property type="entry name" value="Squalene/Phytoene_Synthase_Lik"/>
    <property type="match status" value="1"/>
</dbReference>
<dbReference type="InterPro" id="IPR008949">
    <property type="entry name" value="Isoprenoid_synthase_dom_sf"/>
</dbReference>
<dbReference type="EMBL" id="CP127294">
    <property type="protein sequence ID" value="WIX77601.1"/>
    <property type="molecule type" value="Genomic_DNA"/>
</dbReference>
<dbReference type="RefSeq" id="WP_285968341.1">
    <property type="nucleotide sequence ID" value="NZ_CP127294.1"/>
</dbReference>
<dbReference type="InterPro" id="IPR044843">
    <property type="entry name" value="Trans_IPPS_bact-type"/>
</dbReference>